<evidence type="ECO:0000313" key="13">
    <source>
        <dbReference type="EMBL" id="MBF4692483.1"/>
    </source>
</evidence>
<feature type="domain" description="HAMP" evidence="12">
    <location>
        <begin position="339"/>
        <end position="395"/>
    </location>
</feature>
<comment type="subcellular location">
    <subcellularLocation>
        <location evidence="1">Cell membrane</location>
        <topology evidence="1">Multi-pass membrane protein</topology>
    </subcellularLocation>
</comment>
<dbReference type="SUPFAM" id="SSF103190">
    <property type="entry name" value="Sensory domain-like"/>
    <property type="match status" value="1"/>
</dbReference>
<dbReference type="InterPro" id="IPR029151">
    <property type="entry name" value="Sensor-like_sf"/>
</dbReference>
<evidence type="ECO:0000256" key="2">
    <source>
        <dbReference type="ARBA" id="ARBA00022475"/>
    </source>
</evidence>
<dbReference type="SMART" id="SM00304">
    <property type="entry name" value="HAMP"/>
    <property type="match status" value="2"/>
</dbReference>
<comment type="caution">
    <text evidence="13">The sequence shown here is derived from an EMBL/GenBank/DDBJ whole genome shotgun (WGS) entry which is preliminary data.</text>
</comment>
<evidence type="ECO:0000256" key="8">
    <source>
        <dbReference type="ARBA" id="ARBA00029447"/>
    </source>
</evidence>
<evidence type="ECO:0000256" key="9">
    <source>
        <dbReference type="PROSITE-ProRule" id="PRU00284"/>
    </source>
</evidence>
<evidence type="ECO:0000313" key="14">
    <source>
        <dbReference type="Proteomes" id="UP000614200"/>
    </source>
</evidence>
<evidence type="ECO:0000256" key="3">
    <source>
        <dbReference type="ARBA" id="ARBA00022500"/>
    </source>
</evidence>
<evidence type="ECO:0000256" key="5">
    <source>
        <dbReference type="ARBA" id="ARBA00022989"/>
    </source>
</evidence>
<evidence type="ECO:0000259" key="12">
    <source>
        <dbReference type="PROSITE" id="PS50885"/>
    </source>
</evidence>
<keyword evidence="7 9" id="KW-0807">Transducer</keyword>
<gene>
    <name evidence="13" type="ORF">ISU02_05110</name>
</gene>
<dbReference type="CDD" id="cd12912">
    <property type="entry name" value="PDC2_MCP_like"/>
    <property type="match status" value="1"/>
</dbReference>
<evidence type="ECO:0000259" key="11">
    <source>
        <dbReference type="PROSITE" id="PS50111"/>
    </source>
</evidence>
<reference evidence="13 14" key="1">
    <citation type="submission" date="2020-11" db="EMBL/GenBank/DDBJ databases">
        <title>Fusibacter basophilias sp. nov.</title>
        <authorList>
            <person name="Qiu D."/>
        </authorList>
    </citation>
    <scope>NUCLEOTIDE SEQUENCE [LARGE SCALE GENOMIC DNA]</scope>
    <source>
        <strain evidence="13 14">Q10-2</strain>
    </source>
</reference>
<accession>A0ABR9ZPT2</accession>
<dbReference type="Proteomes" id="UP000614200">
    <property type="component" value="Unassembled WGS sequence"/>
</dbReference>
<dbReference type="PANTHER" id="PTHR32089">
    <property type="entry name" value="METHYL-ACCEPTING CHEMOTAXIS PROTEIN MCPB"/>
    <property type="match status" value="1"/>
</dbReference>
<dbReference type="CDD" id="cd12913">
    <property type="entry name" value="PDC1_MCP_like"/>
    <property type="match status" value="1"/>
</dbReference>
<evidence type="ECO:0000256" key="6">
    <source>
        <dbReference type="ARBA" id="ARBA00023136"/>
    </source>
</evidence>
<dbReference type="EMBL" id="JADKNH010000002">
    <property type="protein sequence ID" value="MBF4692483.1"/>
    <property type="molecule type" value="Genomic_DNA"/>
</dbReference>
<dbReference type="InterPro" id="IPR004089">
    <property type="entry name" value="MCPsignal_dom"/>
</dbReference>
<organism evidence="13 14">
    <name type="scientific">Fusibacter ferrireducens</name>
    <dbReference type="NCBI Taxonomy" id="2785058"/>
    <lineage>
        <taxon>Bacteria</taxon>
        <taxon>Bacillati</taxon>
        <taxon>Bacillota</taxon>
        <taxon>Clostridia</taxon>
        <taxon>Eubacteriales</taxon>
        <taxon>Eubacteriales Family XII. Incertae Sedis</taxon>
        <taxon>Fusibacter</taxon>
    </lineage>
</organism>
<keyword evidence="4 10" id="KW-0812">Transmembrane</keyword>
<dbReference type="InterPro" id="IPR033479">
    <property type="entry name" value="dCache_1"/>
</dbReference>
<dbReference type="RefSeq" id="WP_194700710.1">
    <property type="nucleotide sequence ID" value="NZ_JADKNH010000002.1"/>
</dbReference>
<dbReference type="SMART" id="SM00283">
    <property type="entry name" value="MA"/>
    <property type="match status" value="1"/>
</dbReference>
<feature type="domain" description="Methyl-accepting transducer" evidence="11">
    <location>
        <begin position="414"/>
        <end position="671"/>
    </location>
</feature>
<keyword evidence="5 10" id="KW-1133">Transmembrane helix</keyword>
<dbReference type="SUPFAM" id="SSF58104">
    <property type="entry name" value="Methyl-accepting chemotaxis protein (MCP) signaling domain"/>
    <property type="match status" value="1"/>
</dbReference>
<feature type="transmembrane region" description="Helical" evidence="10">
    <location>
        <begin position="315"/>
        <end position="337"/>
    </location>
</feature>
<proteinExistence type="inferred from homology"/>
<dbReference type="PANTHER" id="PTHR32089:SF112">
    <property type="entry name" value="LYSOZYME-LIKE PROTEIN-RELATED"/>
    <property type="match status" value="1"/>
</dbReference>
<dbReference type="PROSITE" id="PS50885">
    <property type="entry name" value="HAMP"/>
    <property type="match status" value="1"/>
</dbReference>
<protein>
    <submittedName>
        <fullName evidence="13">Methyl-accepting chemotaxis protein</fullName>
    </submittedName>
</protein>
<dbReference type="Pfam" id="PF00015">
    <property type="entry name" value="MCPsignal"/>
    <property type="match status" value="1"/>
</dbReference>
<dbReference type="PROSITE" id="PS50111">
    <property type="entry name" value="CHEMOTAXIS_TRANSDUC_2"/>
    <property type="match status" value="1"/>
</dbReference>
<dbReference type="InterPro" id="IPR003660">
    <property type="entry name" value="HAMP_dom"/>
</dbReference>
<evidence type="ECO:0000256" key="4">
    <source>
        <dbReference type="ARBA" id="ARBA00022692"/>
    </source>
</evidence>
<evidence type="ECO:0000256" key="1">
    <source>
        <dbReference type="ARBA" id="ARBA00004651"/>
    </source>
</evidence>
<evidence type="ECO:0000256" key="7">
    <source>
        <dbReference type="ARBA" id="ARBA00023224"/>
    </source>
</evidence>
<dbReference type="Pfam" id="PF02743">
    <property type="entry name" value="dCache_1"/>
    <property type="match status" value="1"/>
</dbReference>
<dbReference type="Gene3D" id="3.30.450.20">
    <property type="entry name" value="PAS domain"/>
    <property type="match status" value="1"/>
</dbReference>
<evidence type="ECO:0000256" key="10">
    <source>
        <dbReference type="SAM" id="Phobius"/>
    </source>
</evidence>
<name>A0ABR9ZPT2_9FIRM</name>
<dbReference type="Gene3D" id="1.10.287.950">
    <property type="entry name" value="Methyl-accepting chemotaxis protein"/>
    <property type="match status" value="1"/>
</dbReference>
<comment type="similarity">
    <text evidence="8">Belongs to the methyl-accepting chemotaxis (MCP) protein family.</text>
</comment>
<keyword evidence="14" id="KW-1185">Reference proteome</keyword>
<dbReference type="Gene3D" id="6.10.340.10">
    <property type="match status" value="1"/>
</dbReference>
<sequence>MKSIQMKIIRTMFLITISLLAVLGIIAFTISKSAIKLEVEDKLINQTINAGDQMELITTEIETYTEALAMAASELIDVKKMALDTDARDEYARSYIKALDGLVSNFAYKIENNVDAYVVLSTDYSTEKMYQSVAILDDTGKNYFMLSEEDKPGPDAIADSSDPSFGWYHNPKANGKGIWSETYDDPVIGEKLITYSTPIIKDGAFIGVAGVDITFDVFSEIISSIKVYDTGYAYLLNGNQDILVHPTLEQGINLTEIQNEDLSTLIDGINQNNTGLAYYTFNNMKKINAFKHLGNGWVVGVAPPLNEVFASLNTLVISFIGVGLVLMIISIVISIIVGRQIATPVVGITEIVKRIANLNLNEAPEDSKWYRYNDETGTMARELDHMRLALVDFITTLKHQVDSLNQGSTQLSVSTSETSQSLVKVSATVSDLAEGAFKQSRDTNDGIDKLIQLTDKINDVTVDAKHMLNSSEKVNQVNIQTSNTLNDLKQNLVKTDNAIVEISELIQGLKQKSGAIGEVSKLIEDIATQTNLLALNAAIEAARAGDAGRGFAVVAEEVRKLAEETSILTGKINTSMSEIQKDIDGTNTQMISVNQVIKENSEATAQVAISFDEAVKNIKLVIQDIHSLDGNIVQAVEDKEIVITALNNISSVTEQNASAAEEVSASVDQQSATIDAIANMAKELTEVAMYIEEQVNKFNIDA</sequence>
<keyword evidence="3" id="KW-0145">Chemotaxis</keyword>
<keyword evidence="6 10" id="KW-0472">Membrane</keyword>
<keyword evidence="2" id="KW-1003">Cell membrane</keyword>